<accession>A0A7S1B3A6</accession>
<gene>
    <name evidence="2" type="ORF">NSCI0253_LOCUS46744</name>
</gene>
<sequence>MDSLDDWVIVNPSWDGSRRSTAHRSPDKSAVSSAYRELEESWVFVNVPPPRTVHRTRRPQANAGRPHAKVEEHFDGEWTVLTAHRTQLGSAASETKLASSCSSLVSTMPLAHLPCIFPSQLVPMAAAPCTAEDFIIVPETLSTVSRAVKRQRPDVACAVLWAWFALLLAGEFATTVLWFHSLGLQGLCALAAPVVFAACIALIFLCPGQVLAMALSALLAAMPGLPAYSAVLLMMPHTASESPWEAMHWASLAVLGVLYLAATLVPLLRAEHPKPGCVVRFAVATLEAAQRLARGVCIVAAWVFAAVLLDAAGGASFGWAQQHLVVQSEAAWGFWSAGLLGLLTSGRGLVLVLHVLGLLCTEARQHTVDSLGHEMLPLLLGTNRARALSLEALVKDHGRRFLRRIPTLRRWTPPKTFVALAVTLRRTAVIVFPALAFLPHLAGQSLTAACLSWILGLGLIALVVATMVSEWKGLPNSPLRQLPLLLPSGITPGTRKMLGYVLVAAEVTEVARKRATSLRRRIRANVRRSI</sequence>
<evidence type="ECO:0000313" key="2">
    <source>
        <dbReference type="EMBL" id="CAD8872387.1"/>
    </source>
</evidence>
<feature type="transmembrane region" description="Helical" evidence="1">
    <location>
        <begin position="184"/>
        <end position="205"/>
    </location>
</feature>
<proteinExistence type="predicted"/>
<protein>
    <submittedName>
        <fullName evidence="2">Uncharacterized protein</fullName>
    </submittedName>
</protein>
<feature type="transmembrane region" description="Helical" evidence="1">
    <location>
        <begin position="332"/>
        <end position="356"/>
    </location>
</feature>
<feature type="transmembrane region" description="Helical" evidence="1">
    <location>
        <begin position="296"/>
        <end position="320"/>
    </location>
</feature>
<feature type="transmembrane region" description="Helical" evidence="1">
    <location>
        <begin position="446"/>
        <end position="468"/>
    </location>
</feature>
<reference evidence="2" key="1">
    <citation type="submission" date="2021-01" db="EMBL/GenBank/DDBJ databases">
        <authorList>
            <person name="Corre E."/>
            <person name="Pelletier E."/>
            <person name="Niang G."/>
            <person name="Scheremetjew M."/>
            <person name="Finn R."/>
            <person name="Kale V."/>
            <person name="Holt S."/>
            <person name="Cochrane G."/>
            <person name="Meng A."/>
            <person name="Brown T."/>
            <person name="Cohen L."/>
        </authorList>
    </citation>
    <scope>NUCLEOTIDE SEQUENCE</scope>
</reference>
<feature type="transmembrane region" description="Helical" evidence="1">
    <location>
        <begin position="246"/>
        <end position="268"/>
    </location>
</feature>
<organism evidence="2">
    <name type="scientific">Noctiluca scintillans</name>
    <name type="common">Sea sparkle</name>
    <name type="synonym">Red tide dinoflagellate</name>
    <dbReference type="NCBI Taxonomy" id="2966"/>
    <lineage>
        <taxon>Eukaryota</taxon>
        <taxon>Sar</taxon>
        <taxon>Alveolata</taxon>
        <taxon>Dinophyceae</taxon>
        <taxon>Noctilucales</taxon>
        <taxon>Noctilucaceae</taxon>
        <taxon>Noctiluca</taxon>
    </lineage>
</organism>
<keyword evidence="1" id="KW-0812">Transmembrane</keyword>
<feature type="transmembrane region" description="Helical" evidence="1">
    <location>
        <begin position="155"/>
        <end position="178"/>
    </location>
</feature>
<dbReference type="EMBL" id="HBFQ01065805">
    <property type="protein sequence ID" value="CAD8872387.1"/>
    <property type="molecule type" value="Transcribed_RNA"/>
</dbReference>
<keyword evidence="1" id="KW-1133">Transmembrane helix</keyword>
<dbReference type="AlphaFoldDB" id="A0A7S1B3A6"/>
<keyword evidence="1" id="KW-0472">Membrane</keyword>
<feature type="transmembrane region" description="Helical" evidence="1">
    <location>
        <begin position="212"/>
        <end position="234"/>
    </location>
</feature>
<feature type="transmembrane region" description="Helical" evidence="1">
    <location>
        <begin position="417"/>
        <end position="440"/>
    </location>
</feature>
<evidence type="ECO:0000256" key="1">
    <source>
        <dbReference type="SAM" id="Phobius"/>
    </source>
</evidence>
<name>A0A7S1B3A6_NOCSC</name>